<protein>
    <submittedName>
        <fullName evidence="1">Major capsid protein</fullName>
    </submittedName>
</protein>
<sequence>MPLSSDSRFGVQAMTEAINALPTNPTQIRSLGLFTPKPLTTTHVDVEHLEGTLKLVQSKERGLPGEPVESRKRNIRTFKIPHLPVDDVIRADEVQNVRAFGGTNAQTVDSVVNDKLADSKSNLEFTREHMQLGALQGKILDADGSILYDIYDEFNLPRQVFDWKLGTAGTKVGAVMDETSTKMRKHLKGEFLIKWLVLCSPEFMAALKYHDSIKELYERYRDGAAYREANENQIMFEHNGYQFMQYDGEFGDSGAKITEGEGLILPLGTRSTFVEYFAPADMNATVNTKALPYYASREKLQHDKGWSIHAQSNPLPLVLRPGLVATAKA</sequence>
<organism evidence="1 2">
    <name type="scientific">Vitreoscilla massiliensis</name>
    <dbReference type="NCBI Taxonomy" id="1689272"/>
    <lineage>
        <taxon>Bacteria</taxon>
        <taxon>Pseudomonadati</taxon>
        <taxon>Pseudomonadota</taxon>
        <taxon>Betaproteobacteria</taxon>
        <taxon>Neisseriales</taxon>
        <taxon>Neisseriaceae</taxon>
        <taxon>Vitreoscilla</taxon>
    </lineage>
</organism>
<accession>A0ABY4E1G7</accession>
<reference evidence="1 2" key="1">
    <citation type="journal article" date="2022" name="Res Sq">
        <title>Evolution of multicellular longitudinally dividing oral cavity symbionts (Neisseriaceae).</title>
        <authorList>
            <person name="Nyongesa S."/>
            <person name="Weber P."/>
            <person name="Bernet E."/>
            <person name="Pullido F."/>
            <person name="Nieckarz M."/>
            <person name="Delaby M."/>
            <person name="Nieves C."/>
            <person name="Viehboeck T."/>
            <person name="Krause N."/>
            <person name="Rivera-Millot A."/>
            <person name="Nakamura A."/>
            <person name="Vischer N."/>
            <person name="VanNieuwenhze M."/>
            <person name="Brun Y."/>
            <person name="Cava F."/>
            <person name="Bulgheresi S."/>
            <person name="Veyrier F."/>
        </authorList>
    </citation>
    <scope>NUCLEOTIDE SEQUENCE [LARGE SCALE GENOMIC DNA]</scope>
    <source>
        <strain evidence="1 2">SN4</strain>
    </source>
</reference>
<dbReference type="RefSeq" id="WP_058305494.1">
    <property type="nucleotide sequence ID" value="NZ_CABKVG010000007.1"/>
</dbReference>
<evidence type="ECO:0000313" key="1">
    <source>
        <dbReference type="EMBL" id="UOO89596.1"/>
    </source>
</evidence>
<dbReference type="EMBL" id="CP091511">
    <property type="protein sequence ID" value="UOO89596.1"/>
    <property type="molecule type" value="Genomic_DNA"/>
</dbReference>
<evidence type="ECO:0000313" key="2">
    <source>
        <dbReference type="Proteomes" id="UP000832011"/>
    </source>
</evidence>
<dbReference type="InterPro" id="IPR005564">
    <property type="entry name" value="Major_capsid_GpE"/>
</dbReference>
<dbReference type="Pfam" id="PF03864">
    <property type="entry name" value="Phage_cap_E"/>
    <property type="match status" value="1"/>
</dbReference>
<keyword evidence="2" id="KW-1185">Reference proteome</keyword>
<name>A0ABY4E1G7_9NEIS</name>
<proteinExistence type="predicted"/>
<dbReference type="Proteomes" id="UP000832011">
    <property type="component" value="Chromosome"/>
</dbReference>
<gene>
    <name evidence="1" type="ORF">LVJ82_01020</name>
</gene>